<protein>
    <submittedName>
        <fullName evidence="3">Uncharacterized protein</fullName>
    </submittedName>
</protein>
<feature type="compositionally biased region" description="Acidic residues" evidence="1">
    <location>
        <begin position="209"/>
        <end position="227"/>
    </location>
</feature>
<accession>A0ABN9S7I7</accession>
<keyword evidence="4" id="KW-1185">Reference proteome</keyword>
<proteinExistence type="predicted"/>
<sequence>MPAELQSRLDASDAELLHGSGGDTDQPTQRQPLCARRLTHTVVLAMSCGAILALASVGVASQRNGQSGNLASLRVRGAATLVDLDNGAGADSLDDEGGLGRPEADADSLDDEGGLGRPEATSGDSATEEAAEQATGDDAPEEGGDGTEEAPTTTKLRLLADADSLDDEGGLGRPEATSGDSAAEQATGDDDVPGEVEQTVDAAQGAAEEAVEQATGDDDVPGEEEQTAEAAKGAAEEAAEQATGDDDAPVEQTVDAAQGAAEEAADEDDATGDAADDAAE</sequence>
<evidence type="ECO:0000313" key="3">
    <source>
        <dbReference type="EMBL" id="CAK0827831.1"/>
    </source>
</evidence>
<feature type="region of interest" description="Disordered" evidence="1">
    <location>
        <begin position="85"/>
        <end position="280"/>
    </location>
</feature>
<evidence type="ECO:0000313" key="4">
    <source>
        <dbReference type="Proteomes" id="UP001189429"/>
    </source>
</evidence>
<feature type="compositionally biased region" description="Acidic residues" evidence="1">
    <location>
        <begin position="263"/>
        <end position="280"/>
    </location>
</feature>
<gene>
    <name evidence="3" type="ORF">PCOR1329_LOCUS27263</name>
</gene>
<reference evidence="3" key="1">
    <citation type="submission" date="2023-10" db="EMBL/GenBank/DDBJ databases">
        <authorList>
            <person name="Chen Y."/>
            <person name="Shah S."/>
            <person name="Dougan E. K."/>
            <person name="Thang M."/>
            <person name="Chan C."/>
        </authorList>
    </citation>
    <scope>NUCLEOTIDE SEQUENCE [LARGE SCALE GENOMIC DNA]</scope>
</reference>
<comment type="caution">
    <text evidence="3">The sequence shown here is derived from an EMBL/GenBank/DDBJ whole genome shotgun (WGS) entry which is preliminary data.</text>
</comment>
<feature type="transmembrane region" description="Helical" evidence="2">
    <location>
        <begin position="38"/>
        <end position="60"/>
    </location>
</feature>
<organism evidence="3 4">
    <name type="scientific">Prorocentrum cordatum</name>
    <dbReference type="NCBI Taxonomy" id="2364126"/>
    <lineage>
        <taxon>Eukaryota</taxon>
        <taxon>Sar</taxon>
        <taxon>Alveolata</taxon>
        <taxon>Dinophyceae</taxon>
        <taxon>Prorocentrales</taxon>
        <taxon>Prorocentraceae</taxon>
        <taxon>Prorocentrum</taxon>
    </lineage>
</organism>
<evidence type="ECO:0000256" key="1">
    <source>
        <dbReference type="SAM" id="MobiDB-lite"/>
    </source>
</evidence>
<dbReference type="EMBL" id="CAUYUJ010009846">
    <property type="protein sequence ID" value="CAK0827831.1"/>
    <property type="molecule type" value="Genomic_DNA"/>
</dbReference>
<feature type="compositionally biased region" description="Acidic residues" evidence="1">
    <location>
        <begin position="237"/>
        <end position="249"/>
    </location>
</feature>
<keyword evidence="2" id="KW-0812">Transmembrane</keyword>
<keyword evidence="2" id="KW-1133">Transmembrane helix</keyword>
<evidence type="ECO:0000256" key="2">
    <source>
        <dbReference type="SAM" id="Phobius"/>
    </source>
</evidence>
<feature type="compositionally biased region" description="Low complexity" evidence="1">
    <location>
        <begin position="199"/>
        <end position="208"/>
    </location>
</feature>
<keyword evidence="2" id="KW-0472">Membrane</keyword>
<dbReference type="Proteomes" id="UP001189429">
    <property type="component" value="Unassembled WGS sequence"/>
</dbReference>
<name>A0ABN9S7I7_9DINO</name>
<feature type="compositionally biased region" description="Acidic residues" evidence="1">
    <location>
        <begin position="138"/>
        <end position="148"/>
    </location>
</feature>